<evidence type="ECO:0000259" key="3">
    <source>
        <dbReference type="Pfam" id="PF07728"/>
    </source>
</evidence>
<dbReference type="PANTHER" id="PTHR48103">
    <property type="entry name" value="MIDASIN-RELATED"/>
    <property type="match status" value="1"/>
</dbReference>
<dbReference type="PANTHER" id="PTHR48103:SF2">
    <property type="entry name" value="MIDASIN"/>
    <property type="match status" value="1"/>
</dbReference>
<dbReference type="InterPro" id="IPR011704">
    <property type="entry name" value="ATPase_dyneun-rel_AAA"/>
</dbReference>
<dbReference type="GO" id="GO:0030687">
    <property type="term" value="C:preribosome, large subunit precursor"/>
    <property type="evidence" value="ECO:0007669"/>
    <property type="project" value="TreeGrafter"/>
</dbReference>
<evidence type="ECO:0000313" key="4">
    <source>
        <dbReference type="EMBL" id="CAB4130757.1"/>
    </source>
</evidence>
<dbReference type="SUPFAM" id="SSF52540">
    <property type="entry name" value="P-loop containing nucleoside triphosphate hydrolases"/>
    <property type="match status" value="1"/>
</dbReference>
<organism evidence="4">
    <name type="scientific">uncultured Caudovirales phage</name>
    <dbReference type="NCBI Taxonomy" id="2100421"/>
    <lineage>
        <taxon>Viruses</taxon>
        <taxon>Duplodnaviria</taxon>
        <taxon>Heunggongvirae</taxon>
        <taxon>Uroviricota</taxon>
        <taxon>Caudoviricetes</taxon>
        <taxon>Peduoviridae</taxon>
        <taxon>Maltschvirus</taxon>
        <taxon>Maltschvirus maltsch</taxon>
    </lineage>
</organism>
<evidence type="ECO:0000256" key="2">
    <source>
        <dbReference type="ARBA" id="ARBA00022840"/>
    </source>
</evidence>
<feature type="domain" description="ATPase dynein-related AAA" evidence="3">
    <location>
        <begin position="125"/>
        <end position="270"/>
    </location>
</feature>
<dbReference type="Pfam" id="PF07728">
    <property type="entry name" value="AAA_5"/>
    <property type="match status" value="1"/>
</dbReference>
<name>A0A6J5LCA4_9CAUD</name>
<sequence>MSKDKVEDLVKKALKEAMDKRKLETVTTVTEESVEKELTEYYIAMDMAVKIKPEALLPKGQQRFSDVIADYSVTIDEDFPVTVFDEDYEWDERIASFIPDINYSYVIDKELAANILRAWELNEKVLCYGPTGAGKSSLIEQLCARTNRPFVRVNCTGDMDSSMIFGQLTAKDGSTIWVDGAVTEAVKYGAVFAWDEWDVTPPEISMGLQWLLEDEGKLFLKEMPGSTRDKQIVPHEHFRIVAIGNTQGQGDDTGAHAGTNVQNSATLDRFGTAVYIDYLNPAIEEKMLTNKWPDTVTSKSAKELIKLANLIRQGYKANQFNLTVSPRSLFSICKKVSVGCSLKKAFALVYLNKLNETQRKVADELFTKVYGSTH</sequence>
<dbReference type="EMBL" id="LR796246">
    <property type="protein sequence ID" value="CAB4130757.1"/>
    <property type="molecule type" value="Genomic_DNA"/>
</dbReference>
<dbReference type="GO" id="GO:0005524">
    <property type="term" value="F:ATP binding"/>
    <property type="evidence" value="ECO:0007669"/>
    <property type="project" value="UniProtKB-KW"/>
</dbReference>
<reference evidence="4" key="1">
    <citation type="submission" date="2020-04" db="EMBL/GenBank/DDBJ databases">
        <authorList>
            <person name="Chiriac C."/>
            <person name="Salcher M."/>
            <person name="Ghai R."/>
            <person name="Kavagutti S V."/>
        </authorList>
    </citation>
    <scope>NUCLEOTIDE SEQUENCE</scope>
</reference>
<keyword evidence="2" id="KW-0067">ATP-binding</keyword>
<dbReference type="GO" id="GO:0016887">
    <property type="term" value="F:ATP hydrolysis activity"/>
    <property type="evidence" value="ECO:0007669"/>
    <property type="project" value="InterPro"/>
</dbReference>
<accession>A0A6J5LCA4</accession>
<protein>
    <submittedName>
        <fullName evidence="4">COG0714 MoxR-like ATPases</fullName>
    </submittedName>
</protein>
<dbReference type="InterPro" id="IPR027417">
    <property type="entry name" value="P-loop_NTPase"/>
</dbReference>
<gene>
    <name evidence="4" type="ORF">UFOVP133_17</name>
</gene>
<proteinExistence type="predicted"/>
<keyword evidence="1" id="KW-0547">Nucleotide-binding</keyword>
<evidence type="ECO:0000256" key="1">
    <source>
        <dbReference type="ARBA" id="ARBA00022741"/>
    </source>
</evidence>
<dbReference type="Gene3D" id="3.40.50.300">
    <property type="entry name" value="P-loop containing nucleotide triphosphate hydrolases"/>
    <property type="match status" value="1"/>
</dbReference>